<evidence type="ECO:0000313" key="1">
    <source>
        <dbReference type="EMBL" id="KAJ0222067.1"/>
    </source>
</evidence>
<comment type="caution">
    <text evidence="1">The sequence shown here is derived from an EMBL/GenBank/DDBJ whole genome shotgun (WGS) entry which is preliminary data.</text>
</comment>
<dbReference type="InterPro" id="IPR025886">
    <property type="entry name" value="PP2-like"/>
</dbReference>
<dbReference type="PANTHER" id="PTHR32278:SF61">
    <property type="entry name" value="F-BOX DOMAIN, PHLOEM PROTEIN 2-LIKE PROTEIN-RELATED"/>
    <property type="match status" value="1"/>
</dbReference>
<name>A0A9R1W8N9_LACSA</name>
<proteinExistence type="predicted"/>
<gene>
    <name evidence="1" type="ORF">LSAT_V11C200065710</name>
</gene>
<dbReference type="Gramene" id="rna-gnl|WGS:NBSK|LSAT_2X43980_mrna">
    <property type="protein sequence ID" value="cds-PLY64798.1"/>
    <property type="gene ID" value="gene-LSAT_2X43980"/>
</dbReference>
<sequence length="151" mass="17524">MCINFNIKKGPTMDRIIEAIEEAKSIQESWKNYYMLDKRNIQIDKLESGNKFYMLGPQDLSITWQECARYWQMGHISQSRFPEVWILREACWLEIHGKIAVVKLSEKSTYVAYLIFQTTENCSGLDVPANSSITFGGKKWRLKCLSSKTKG</sequence>
<evidence type="ECO:0000313" key="2">
    <source>
        <dbReference type="Proteomes" id="UP000235145"/>
    </source>
</evidence>
<dbReference type="PANTHER" id="PTHR32278">
    <property type="entry name" value="F-BOX DOMAIN-CONTAINING PROTEIN"/>
    <property type="match status" value="1"/>
</dbReference>
<keyword evidence="2" id="KW-1185">Reference proteome</keyword>
<dbReference type="EMBL" id="NBSK02000002">
    <property type="protein sequence ID" value="KAJ0222067.1"/>
    <property type="molecule type" value="Genomic_DNA"/>
</dbReference>
<accession>A0A9R1W8N9</accession>
<dbReference type="AlphaFoldDB" id="A0A9R1W8N9"/>
<protein>
    <submittedName>
        <fullName evidence="1">Uncharacterized protein</fullName>
    </submittedName>
</protein>
<organism evidence="1 2">
    <name type="scientific">Lactuca sativa</name>
    <name type="common">Garden lettuce</name>
    <dbReference type="NCBI Taxonomy" id="4236"/>
    <lineage>
        <taxon>Eukaryota</taxon>
        <taxon>Viridiplantae</taxon>
        <taxon>Streptophyta</taxon>
        <taxon>Embryophyta</taxon>
        <taxon>Tracheophyta</taxon>
        <taxon>Spermatophyta</taxon>
        <taxon>Magnoliopsida</taxon>
        <taxon>eudicotyledons</taxon>
        <taxon>Gunneridae</taxon>
        <taxon>Pentapetalae</taxon>
        <taxon>asterids</taxon>
        <taxon>campanulids</taxon>
        <taxon>Asterales</taxon>
        <taxon>Asteraceae</taxon>
        <taxon>Cichorioideae</taxon>
        <taxon>Cichorieae</taxon>
        <taxon>Lactucinae</taxon>
        <taxon>Lactuca</taxon>
    </lineage>
</organism>
<dbReference type="Proteomes" id="UP000235145">
    <property type="component" value="Unassembled WGS sequence"/>
</dbReference>
<reference evidence="1 2" key="1">
    <citation type="journal article" date="2017" name="Nat. Commun.">
        <title>Genome assembly with in vitro proximity ligation data and whole-genome triplication in lettuce.</title>
        <authorList>
            <person name="Reyes-Chin-Wo S."/>
            <person name="Wang Z."/>
            <person name="Yang X."/>
            <person name="Kozik A."/>
            <person name="Arikit S."/>
            <person name="Song C."/>
            <person name="Xia L."/>
            <person name="Froenicke L."/>
            <person name="Lavelle D.O."/>
            <person name="Truco M.J."/>
            <person name="Xia R."/>
            <person name="Zhu S."/>
            <person name="Xu C."/>
            <person name="Xu H."/>
            <person name="Xu X."/>
            <person name="Cox K."/>
            <person name="Korf I."/>
            <person name="Meyers B.C."/>
            <person name="Michelmore R.W."/>
        </authorList>
    </citation>
    <scope>NUCLEOTIDE SEQUENCE [LARGE SCALE GENOMIC DNA]</scope>
    <source>
        <strain evidence="2">cv. Salinas</strain>
        <tissue evidence="1">Seedlings</tissue>
    </source>
</reference>
<dbReference type="Pfam" id="PF14299">
    <property type="entry name" value="PP2"/>
    <property type="match status" value="1"/>
</dbReference>